<dbReference type="AlphaFoldDB" id="A0A1J4JJ93"/>
<dbReference type="InterPro" id="IPR000007">
    <property type="entry name" value="Tubby_C"/>
</dbReference>
<name>A0A1J4JJ93_9EUKA</name>
<dbReference type="OrthoDB" id="10584848at2759"/>
<proteinExistence type="predicted"/>
<keyword evidence="3" id="KW-1185">Reference proteome</keyword>
<dbReference type="Proteomes" id="UP000179807">
    <property type="component" value="Unassembled WGS sequence"/>
</dbReference>
<dbReference type="InterPro" id="IPR025659">
    <property type="entry name" value="Tubby-like_C"/>
</dbReference>
<dbReference type="Gene3D" id="3.20.90.10">
    <property type="entry name" value="Tubby Protein, Chain A"/>
    <property type="match status" value="1"/>
</dbReference>
<protein>
    <recommendedName>
        <fullName evidence="1">Tubby C-terminal domain-containing protein</fullName>
    </recommendedName>
</protein>
<dbReference type="VEuPathDB" id="TrichDB:TRFO_08468"/>
<gene>
    <name evidence="2" type="ORF">TRFO_08468</name>
</gene>
<sequence length="202" mass="23478">MSQDNNNTQEVTENDDEPSLACYRSMRIKTNKGRGMRIHFQFTLDEEDLYHSKLLSKTQTKPIPIARGDKAHYSNTNPYYLIANEDLDEFRLMHNDTGILTCLFKKKKKGPKKVEVTWTEDRTIHLVNKTAEKTDAGKWCLDFDGRYAEPSIKNCILIHPETGETMAMFRRIDEWEMHVDAKPDLPDVMLFAVLLCLNMCPF</sequence>
<feature type="domain" description="Tubby C-terminal" evidence="1">
    <location>
        <begin position="67"/>
        <end position="180"/>
    </location>
</feature>
<evidence type="ECO:0000259" key="1">
    <source>
        <dbReference type="Pfam" id="PF01167"/>
    </source>
</evidence>
<accession>A0A1J4JJ93</accession>
<dbReference type="RefSeq" id="XP_068352361.1">
    <property type="nucleotide sequence ID" value="XM_068494300.1"/>
</dbReference>
<evidence type="ECO:0000313" key="3">
    <source>
        <dbReference type="Proteomes" id="UP000179807"/>
    </source>
</evidence>
<evidence type="ECO:0000313" key="2">
    <source>
        <dbReference type="EMBL" id="OHS99224.1"/>
    </source>
</evidence>
<dbReference type="EMBL" id="MLAK01001015">
    <property type="protein sequence ID" value="OHS99224.1"/>
    <property type="molecule type" value="Genomic_DNA"/>
</dbReference>
<reference evidence="2" key="1">
    <citation type="submission" date="2016-10" db="EMBL/GenBank/DDBJ databases">
        <authorList>
            <person name="Benchimol M."/>
            <person name="Almeida L.G."/>
            <person name="Vasconcelos A.T."/>
            <person name="Perreira-Neves A."/>
            <person name="Rosa I.A."/>
            <person name="Tasca T."/>
            <person name="Bogo M.R."/>
            <person name="de Souza W."/>
        </authorList>
    </citation>
    <scope>NUCLEOTIDE SEQUENCE [LARGE SCALE GENOMIC DNA]</scope>
    <source>
        <strain evidence="2">K</strain>
    </source>
</reference>
<dbReference type="GeneID" id="94829004"/>
<dbReference type="Pfam" id="PF01167">
    <property type="entry name" value="Tub"/>
    <property type="match status" value="1"/>
</dbReference>
<organism evidence="2 3">
    <name type="scientific">Tritrichomonas foetus</name>
    <dbReference type="NCBI Taxonomy" id="1144522"/>
    <lineage>
        <taxon>Eukaryota</taxon>
        <taxon>Metamonada</taxon>
        <taxon>Parabasalia</taxon>
        <taxon>Tritrichomonadida</taxon>
        <taxon>Tritrichomonadidae</taxon>
        <taxon>Tritrichomonas</taxon>
    </lineage>
</organism>
<comment type="caution">
    <text evidence="2">The sequence shown here is derived from an EMBL/GenBank/DDBJ whole genome shotgun (WGS) entry which is preliminary data.</text>
</comment>
<dbReference type="SUPFAM" id="SSF54518">
    <property type="entry name" value="Tubby C-terminal domain-like"/>
    <property type="match status" value="1"/>
</dbReference>